<sequence length="617" mass="70108">MGARGSANSYIKNKEDANSASTENIATRNGVNETPSLAVVVAIDFGTCYSGYAFSFRGFRNVINTQTHGGRLPEDRIPTVILLNPDETFNSFGYDAIDTYSNLSVEERRDYFYFEHFKMSLYETLPSETRVYDLTLELRAIKELGLTYVMELGQIPVDKVPEYLRKNCDSLGENTTQSHSFRIKDILKKEIVAHKLFSLAIKYFRDLAVETVDLATQGLKEEFIQWIISIPAIWSDSAKQFMRQAAEGAGTCPENLRLVLEPEAASLYCEENAIVASGNTLDPLPVGHKYILADLGGGTGDICVHEVMGEGRLRELYKVTGGDFGGNTVNKEFEIFMSNIVGKEVWNELKTKHLSCYYEFMKYYETKKRYYMDTTKVIIRLEPSLISLSETHSKDTFTSKVSKCKHSTSVEYKKELRKLVIDRSAMERFFDYSLSGIIQTLNHILQSCKTDNITTLLLVGGYAESHYGKARIRAVYPNLSVMLPSSSRLAVLKGAVIIGYKPRDVVERRARFTYGFDCNDVFIQGEHPEKLRVFQDGAEMCTGLFVKMIEKNQVLKYGDTFTWEAHTIAKDPDRKHIKKHSRCFGLASQTPAIAWTRRAASFWVLRIRAVRRWEISL</sequence>
<dbReference type="InterPro" id="IPR043129">
    <property type="entry name" value="ATPase_NBD"/>
</dbReference>
<comment type="similarity">
    <text evidence="1">Belongs to the heat shock protein 70 family.</text>
</comment>
<feature type="region of interest" description="Disordered" evidence="4">
    <location>
        <begin position="1"/>
        <end position="26"/>
    </location>
</feature>
<dbReference type="EMBL" id="CP111018">
    <property type="protein sequence ID" value="WAR10697.1"/>
    <property type="molecule type" value="Genomic_DNA"/>
</dbReference>
<evidence type="ECO:0000313" key="6">
    <source>
        <dbReference type="Proteomes" id="UP001164746"/>
    </source>
</evidence>
<name>A0ABY7ENT5_MYAAR</name>
<keyword evidence="2" id="KW-0547">Nucleotide-binding</keyword>
<dbReference type="Pfam" id="PF00012">
    <property type="entry name" value="HSP70"/>
    <property type="match status" value="1"/>
</dbReference>
<evidence type="ECO:0000256" key="4">
    <source>
        <dbReference type="SAM" id="MobiDB-lite"/>
    </source>
</evidence>
<feature type="compositionally biased region" description="Polar residues" evidence="4">
    <location>
        <begin position="1"/>
        <end position="11"/>
    </location>
</feature>
<evidence type="ECO:0000256" key="1">
    <source>
        <dbReference type="ARBA" id="ARBA00007381"/>
    </source>
</evidence>
<keyword evidence="3" id="KW-0067">ATP-binding</keyword>
<organism evidence="5 6">
    <name type="scientific">Mya arenaria</name>
    <name type="common">Soft-shell clam</name>
    <dbReference type="NCBI Taxonomy" id="6604"/>
    <lineage>
        <taxon>Eukaryota</taxon>
        <taxon>Metazoa</taxon>
        <taxon>Spiralia</taxon>
        <taxon>Lophotrochozoa</taxon>
        <taxon>Mollusca</taxon>
        <taxon>Bivalvia</taxon>
        <taxon>Autobranchia</taxon>
        <taxon>Heteroconchia</taxon>
        <taxon>Euheterodonta</taxon>
        <taxon>Imparidentia</taxon>
        <taxon>Neoheterodontei</taxon>
        <taxon>Myida</taxon>
        <taxon>Myoidea</taxon>
        <taxon>Myidae</taxon>
        <taxon>Mya</taxon>
    </lineage>
</organism>
<evidence type="ECO:0000256" key="3">
    <source>
        <dbReference type="ARBA" id="ARBA00022840"/>
    </source>
</evidence>
<keyword evidence="6" id="KW-1185">Reference proteome</keyword>
<evidence type="ECO:0000313" key="5">
    <source>
        <dbReference type="EMBL" id="WAR10697.1"/>
    </source>
</evidence>
<proteinExistence type="inferred from homology"/>
<dbReference type="Gene3D" id="3.30.420.40">
    <property type="match status" value="1"/>
</dbReference>
<accession>A0ABY7ENT5</accession>
<gene>
    <name evidence="5" type="ORF">MAR_035773</name>
</gene>
<dbReference type="PANTHER" id="PTHR14187">
    <property type="entry name" value="ALPHA KINASE/ELONGATION FACTOR 2 KINASE"/>
    <property type="match status" value="1"/>
</dbReference>
<dbReference type="PANTHER" id="PTHR14187:SF5">
    <property type="entry name" value="HEAT SHOCK 70 KDA PROTEIN 12A"/>
    <property type="match status" value="1"/>
</dbReference>
<dbReference type="Proteomes" id="UP001164746">
    <property type="component" value="Chromosome 7"/>
</dbReference>
<reference evidence="5" key="1">
    <citation type="submission" date="2022-11" db="EMBL/GenBank/DDBJ databases">
        <title>Centuries of genome instability and evolution in soft-shell clam transmissible cancer (bioRxiv).</title>
        <authorList>
            <person name="Hart S.F.M."/>
            <person name="Yonemitsu M.A."/>
            <person name="Giersch R.M."/>
            <person name="Beal B.F."/>
            <person name="Arriagada G."/>
            <person name="Davis B.W."/>
            <person name="Ostrander E.A."/>
            <person name="Goff S.P."/>
            <person name="Metzger M.J."/>
        </authorList>
    </citation>
    <scope>NUCLEOTIDE SEQUENCE</scope>
    <source>
        <strain evidence="5">MELC-2E11</strain>
        <tissue evidence="5">Siphon/mantle</tissue>
    </source>
</reference>
<dbReference type="InterPro" id="IPR013126">
    <property type="entry name" value="Hsp_70_fam"/>
</dbReference>
<protein>
    <submittedName>
        <fullName evidence="5">HS12A-like protein</fullName>
    </submittedName>
</protein>
<dbReference type="SUPFAM" id="SSF53067">
    <property type="entry name" value="Actin-like ATPase domain"/>
    <property type="match status" value="2"/>
</dbReference>
<dbReference type="CDD" id="cd10229">
    <property type="entry name" value="ASKHA_NBD_HSP70_HSPA12"/>
    <property type="match status" value="1"/>
</dbReference>
<evidence type="ECO:0000256" key="2">
    <source>
        <dbReference type="ARBA" id="ARBA00022741"/>
    </source>
</evidence>